<dbReference type="GO" id="GO:0007163">
    <property type="term" value="P:establishment or maintenance of cell polarity"/>
    <property type="evidence" value="ECO:0007669"/>
    <property type="project" value="UniProtKB-ARBA"/>
</dbReference>
<evidence type="ECO:0000256" key="14">
    <source>
        <dbReference type="SAM" id="SignalP"/>
    </source>
</evidence>
<dbReference type="PROSITE" id="PS50268">
    <property type="entry name" value="CADHERIN_2"/>
    <property type="match status" value="7"/>
</dbReference>
<dbReference type="FunFam" id="2.60.40.60:FF:000002">
    <property type="entry name" value="Protocadherin alpha 2"/>
    <property type="match status" value="1"/>
</dbReference>
<feature type="domain" description="Cadherin" evidence="15">
    <location>
        <begin position="20"/>
        <end position="138"/>
    </location>
</feature>
<feature type="domain" description="Cadherin" evidence="15">
    <location>
        <begin position="465"/>
        <end position="568"/>
    </location>
</feature>
<dbReference type="SMART" id="SM00112">
    <property type="entry name" value="CA"/>
    <property type="match status" value="7"/>
</dbReference>
<evidence type="ECO:0000256" key="5">
    <source>
        <dbReference type="ARBA" id="ARBA00022737"/>
    </source>
</evidence>
<feature type="domain" description="Cadherin" evidence="15">
    <location>
        <begin position="249"/>
        <end position="356"/>
    </location>
</feature>
<dbReference type="Gene3D" id="2.60.40.60">
    <property type="entry name" value="Cadherins"/>
    <property type="match status" value="7"/>
</dbReference>
<dbReference type="CDD" id="cd11304">
    <property type="entry name" value="Cadherin_repeat"/>
    <property type="match status" value="7"/>
</dbReference>
<protein>
    <recommendedName>
        <fullName evidence="15">Cadherin domain-containing protein</fullName>
    </recommendedName>
</protein>
<evidence type="ECO:0000256" key="10">
    <source>
        <dbReference type="ARBA" id="ARBA00023180"/>
    </source>
</evidence>
<dbReference type="FunFam" id="2.60.40.60:FF:000134">
    <property type="entry name" value="protocadherin Fat 4"/>
    <property type="match status" value="1"/>
</dbReference>
<dbReference type="InterPro" id="IPR020894">
    <property type="entry name" value="Cadherin_CS"/>
</dbReference>
<accession>A0ABD3X391</accession>
<dbReference type="InterPro" id="IPR050174">
    <property type="entry name" value="Protocadherin/Cadherin-CA"/>
</dbReference>
<evidence type="ECO:0000256" key="6">
    <source>
        <dbReference type="ARBA" id="ARBA00022837"/>
    </source>
</evidence>
<evidence type="ECO:0000256" key="1">
    <source>
        <dbReference type="ARBA" id="ARBA00004251"/>
    </source>
</evidence>
<name>A0ABD3X391_SINWO</name>
<keyword evidence="8 13" id="KW-1133">Transmembrane helix</keyword>
<feature type="region of interest" description="Disordered" evidence="12">
    <location>
        <begin position="880"/>
        <end position="966"/>
    </location>
</feature>
<dbReference type="AlphaFoldDB" id="A0ABD3X391"/>
<keyword evidence="5" id="KW-0677">Repeat</keyword>
<dbReference type="EMBL" id="JBJQND010000004">
    <property type="protein sequence ID" value="KAL3880625.1"/>
    <property type="molecule type" value="Genomic_DNA"/>
</dbReference>
<evidence type="ECO:0000256" key="12">
    <source>
        <dbReference type="SAM" id="MobiDB-lite"/>
    </source>
</evidence>
<dbReference type="GO" id="GO:0005886">
    <property type="term" value="C:plasma membrane"/>
    <property type="evidence" value="ECO:0007669"/>
    <property type="project" value="UniProtKB-SubCell"/>
</dbReference>
<evidence type="ECO:0000256" key="13">
    <source>
        <dbReference type="SAM" id="Phobius"/>
    </source>
</evidence>
<evidence type="ECO:0000256" key="4">
    <source>
        <dbReference type="ARBA" id="ARBA00022729"/>
    </source>
</evidence>
<evidence type="ECO:0000313" key="17">
    <source>
        <dbReference type="Proteomes" id="UP001634394"/>
    </source>
</evidence>
<gene>
    <name evidence="16" type="ORF">ACJMK2_032849</name>
</gene>
<proteinExistence type="predicted"/>
<dbReference type="Proteomes" id="UP001634394">
    <property type="component" value="Unassembled WGS sequence"/>
</dbReference>
<keyword evidence="2" id="KW-1003">Cell membrane</keyword>
<feature type="domain" description="Cadherin" evidence="15">
    <location>
        <begin position="361"/>
        <end position="464"/>
    </location>
</feature>
<dbReference type="GO" id="GO:0007155">
    <property type="term" value="P:cell adhesion"/>
    <property type="evidence" value="ECO:0007669"/>
    <property type="project" value="UniProtKB-KW"/>
</dbReference>
<evidence type="ECO:0000313" key="16">
    <source>
        <dbReference type="EMBL" id="KAL3880625.1"/>
    </source>
</evidence>
<dbReference type="PRINTS" id="PR00205">
    <property type="entry name" value="CADHERIN"/>
</dbReference>
<evidence type="ECO:0000256" key="11">
    <source>
        <dbReference type="PROSITE-ProRule" id="PRU00043"/>
    </source>
</evidence>
<evidence type="ECO:0000256" key="3">
    <source>
        <dbReference type="ARBA" id="ARBA00022692"/>
    </source>
</evidence>
<feature type="compositionally biased region" description="Polar residues" evidence="12">
    <location>
        <begin position="895"/>
        <end position="904"/>
    </location>
</feature>
<dbReference type="PANTHER" id="PTHR24028">
    <property type="entry name" value="CADHERIN-87A"/>
    <property type="match status" value="1"/>
</dbReference>
<feature type="domain" description="Cadherin" evidence="15">
    <location>
        <begin position="139"/>
        <end position="248"/>
    </location>
</feature>
<comment type="caution">
    <text evidence="16">The sequence shown here is derived from an EMBL/GenBank/DDBJ whole genome shotgun (WGS) entry which is preliminary data.</text>
</comment>
<evidence type="ECO:0000256" key="7">
    <source>
        <dbReference type="ARBA" id="ARBA00022889"/>
    </source>
</evidence>
<evidence type="ECO:0000256" key="2">
    <source>
        <dbReference type="ARBA" id="ARBA00022475"/>
    </source>
</evidence>
<sequence length="1052" mass="116395">METSEGLSCLLCLFSYTVYYSYGLQYTVQEEVPSNTFVGNVAADYNISMAVGAEEFKNLEYSFLNKDDKYVSLFSIGSTSSNILTNGSIDREAMCEFLSDLNCKVDIQVAAKSIRGTFFRKIEVTVLIADVNDNTPIFPSPAVSISIPESNLVGMQVRLDGATDRDSVNNSIKGYELLPAGMPFSINFTINPDRSSTLKIIVDKPLDREVQDSYKIQIVAKDGGIPLRSSSVLVNIAVTDVNDNMPVFSNSVYEVHVKEDITLNSTILVLTATDLDLGDNGRVTFRLSPYQPLTIQSLFSVDRETGQLRVIGNLEYILGEHYSVLVQAVDAGQIPQSSQVTISVYVEDDGNHPPKIKVSLLSSSGTAEVSEDASLGAVVAYVEVIDTDTGRNGMVFCSIFSNHFELQRLEEKEYKVIVYAPLDRERQDKYNVTIKCEDVGTPPLSSSANFMINILDANDNTPVFSSYKYTAKVVENNKLGDVLIQVFASDSDIGLNGRIQYLIPFQYQGRFLVETDTGRIFANTVFDRETTAFYTFLVIAHDQGSPPLSSTATVELTILDVNDNAPVFEQSQYEFTVEENRTKEMDIGQVIATDKDLDINGIVTYAILDNDNVPFRILPDGSIKSTSILDREKQSRYDFVVIACDKGSKIKLNSTVRVVIKVSDINDCNPVILEPKDPRSVIHVSSNLVPGTLIFQIMAFDSDEGQNSNLSFIIEKRNDSDMFWLEEFSGKITSVHSLLNSEYESYSLEVSVFDHGIPQRSAWTVVNIEVLPSNVTALTSASSPQPANWLIVVIVIVATVVVAASILVTILVIRGLDKRSQKYAEEEHNDPRSADLNSKYREENRKNFVSTISGDLPAPTSDKMEKIDIISVSNNNNKIQQYSSDHSAGLKQQEDNLSQSSLDTETFDSGRGGSVSDGGDLRMMQLLNVVRQTGRRGASPYKASQQPGKSHINHSETPPPALPPRGKTLEEIQKRLLPLSNGDPKHPSRYQGISGFKNVSQSHMTPKNYLDETTESTIMDNDEESSVEGSYYIDPTQDVELSNFSRPVDIYV</sequence>
<dbReference type="SUPFAM" id="SSF49313">
    <property type="entry name" value="Cadherin-like"/>
    <property type="match status" value="7"/>
</dbReference>
<dbReference type="FunFam" id="2.60.40.60:FF:000033">
    <property type="entry name" value="FAT atypical cadherin 1"/>
    <property type="match status" value="1"/>
</dbReference>
<feature type="domain" description="Cadherin" evidence="15">
    <location>
        <begin position="676"/>
        <end position="786"/>
    </location>
</feature>
<keyword evidence="7" id="KW-0130">Cell adhesion</keyword>
<evidence type="ECO:0000259" key="15">
    <source>
        <dbReference type="PROSITE" id="PS50268"/>
    </source>
</evidence>
<keyword evidence="4 14" id="KW-0732">Signal</keyword>
<dbReference type="InterPro" id="IPR002126">
    <property type="entry name" value="Cadherin-like_dom"/>
</dbReference>
<keyword evidence="17" id="KW-1185">Reference proteome</keyword>
<organism evidence="16 17">
    <name type="scientific">Sinanodonta woodiana</name>
    <name type="common">Chinese pond mussel</name>
    <name type="synonym">Anodonta woodiana</name>
    <dbReference type="NCBI Taxonomy" id="1069815"/>
    <lineage>
        <taxon>Eukaryota</taxon>
        <taxon>Metazoa</taxon>
        <taxon>Spiralia</taxon>
        <taxon>Lophotrochozoa</taxon>
        <taxon>Mollusca</taxon>
        <taxon>Bivalvia</taxon>
        <taxon>Autobranchia</taxon>
        <taxon>Heteroconchia</taxon>
        <taxon>Palaeoheterodonta</taxon>
        <taxon>Unionida</taxon>
        <taxon>Unionoidea</taxon>
        <taxon>Unionidae</taxon>
        <taxon>Unioninae</taxon>
        <taxon>Sinanodonta</taxon>
    </lineage>
</organism>
<keyword evidence="9 13" id="KW-0472">Membrane</keyword>
<feature type="signal peptide" evidence="14">
    <location>
        <begin position="1"/>
        <end position="23"/>
    </location>
</feature>
<dbReference type="InterPro" id="IPR013164">
    <property type="entry name" value="Cadherin_N"/>
</dbReference>
<dbReference type="FunFam" id="2.60.40.60:FF:000020">
    <property type="entry name" value="Dachsous cadherin-related 1b"/>
    <property type="match status" value="1"/>
</dbReference>
<keyword evidence="3 13" id="KW-0812">Transmembrane</keyword>
<keyword evidence="10" id="KW-0325">Glycoprotein</keyword>
<dbReference type="Pfam" id="PF08266">
    <property type="entry name" value="Cadherin_2"/>
    <property type="match status" value="1"/>
</dbReference>
<dbReference type="PROSITE" id="PS00232">
    <property type="entry name" value="CADHERIN_1"/>
    <property type="match status" value="2"/>
</dbReference>
<dbReference type="GO" id="GO:0005509">
    <property type="term" value="F:calcium ion binding"/>
    <property type="evidence" value="ECO:0007669"/>
    <property type="project" value="UniProtKB-UniRule"/>
</dbReference>
<keyword evidence="6 11" id="KW-0106">Calcium</keyword>
<evidence type="ECO:0000256" key="9">
    <source>
        <dbReference type="ARBA" id="ARBA00023136"/>
    </source>
</evidence>
<dbReference type="Pfam" id="PF00028">
    <property type="entry name" value="Cadherin"/>
    <property type="match status" value="6"/>
</dbReference>
<dbReference type="FunFam" id="2.60.40.60:FF:000007">
    <property type="entry name" value="Protocadherin alpha 2"/>
    <property type="match status" value="1"/>
</dbReference>
<reference evidence="16 17" key="1">
    <citation type="submission" date="2024-11" db="EMBL/GenBank/DDBJ databases">
        <title>Chromosome-level genome assembly of the freshwater bivalve Anodonta woodiana.</title>
        <authorList>
            <person name="Chen X."/>
        </authorList>
    </citation>
    <scope>NUCLEOTIDE SEQUENCE [LARGE SCALE GENOMIC DNA]</scope>
    <source>
        <strain evidence="16">MN2024</strain>
        <tissue evidence="16">Gills</tissue>
    </source>
</reference>
<dbReference type="InterPro" id="IPR015919">
    <property type="entry name" value="Cadherin-like_sf"/>
</dbReference>
<feature type="transmembrane region" description="Helical" evidence="13">
    <location>
        <begin position="789"/>
        <end position="813"/>
    </location>
</feature>
<evidence type="ECO:0000256" key="8">
    <source>
        <dbReference type="ARBA" id="ARBA00022989"/>
    </source>
</evidence>
<feature type="domain" description="Cadherin" evidence="15">
    <location>
        <begin position="569"/>
        <end position="672"/>
    </location>
</feature>
<comment type="subcellular location">
    <subcellularLocation>
        <location evidence="1">Cell membrane</location>
        <topology evidence="1">Single-pass type I membrane protein</topology>
    </subcellularLocation>
</comment>
<dbReference type="FunFam" id="2.60.40.60:FF:000116">
    <property type="entry name" value="Dachsous cadherin-related 2"/>
    <property type="match status" value="1"/>
</dbReference>
<dbReference type="PANTHER" id="PTHR24028:SF146">
    <property type="entry name" value="CADHERIN 96CB, ISOFORM D-RELATED"/>
    <property type="match status" value="1"/>
</dbReference>
<feature type="chain" id="PRO_5044790082" description="Cadherin domain-containing protein" evidence="14">
    <location>
        <begin position="24"/>
        <end position="1052"/>
    </location>
</feature>